<evidence type="ECO:0000256" key="2">
    <source>
        <dbReference type="SAM" id="MobiDB-lite"/>
    </source>
</evidence>
<comment type="caution">
    <text evidence="5">The sequence shown here is derived from an EMBL/GenBank/DDBJ whole genome shotgun (WGS) entry which is preliminary data.</text>
</comment>
<dbReference type="Pfam" id="PF13185">
    <property type="entry name" value="GAF_2"/>
    <property type="match status" value="1"/>
</dbReference>
<keyword evidence="3" id="KW-0472">Membrane</keyword>
<name>A0ABW3K7J9_9BACT</name>
<dbReference type="SMART" id="SM00304">
    <property type="entry name" value="HAMP"/>
    <property type="match status" value="1"/>
</dbReference>
<dbReference type="SUPFAM" id="SSF55781">
    <property type="entry name" value="GAF domain-like"/>
    <property type="match status" value="1"/>
</dbReference>
<dbReference type="Pfam" id="PF00672">
    <property type="entry name" value="HAMP"/>
    <property type="match status" value="1"/>
</dbReference>
<dbReference type="InterPro" id="IPR003660">
    <property type="entry name" value="HAMP_dom"/>
</dbReference>
<feature type="transmembrane region" description="Helical" evidence="3">
    <location>
        <begin position="12"/>
        <end position="31"/>
    </location>
</feature>
<accession>A0ABW3K7J9</accession>
<keyword evidence="1" id="KW-0175">Coiled coil</keyword>
<evidence type="ECO:0000313" key="5">
    <source>
        <dbReference type="EMBL" id="MFD1001248.1"/>
    </source>
</evidence>
<evidence type="ECO:0000259" key="4">
    <source>
        <dbReference type="PROSITE" id="PS50885"/>
    </source>
</evidence>
<feature type="transmembrane region" description="Helical" evidence="3">
    <location>
        <begin position="182"/>
        <end position="203"/>
    </location>
</feature>
<dbReference type="PROSITE" id="PS50885">
    <property type="entry name" value="HAMP"/>
    <property type="match status" value="1"/>
</dbReference>
<evidence type="ECO:0000256" key="1">
    <source>
        <dbReference type="SAM" id="Coils"/>
    </source>
</evidence>
<keyword evidence="3" id="KW-0812">Transmembrane</keyword>
<keyword evidence="6" id="KW-1185">Reference proteome</keyword>
<dbReference type="InterPro" id="IPR003018">
    <property type="entry name" value="GAF"/>
</dbReference>
<reference evidence="6" key="1">
    <citation type="journal article" date="2019" name="Int. J. Syst. Evol. Microbiol.">
        <title>The Global Catalogue of Microorganisms (GCM) 10K type strain sequencing project: providing services to taxonomists for standard genome sequencing and annotation.</title>
        <authorList>
            <consortium name="The Broad Institute Genomics Platform"/>
            <consortium name="The Broad Institute Genome Sequencing Center for Infectious Disease"/>
            <person name="Wu L."/>
            <person name="Ma J."/>
        </authorList>
    </citation>
    <scope>NUCLEOTIDE SEQUENCE [LARGE SCALE GENOMIC DNA]</scope>
    <source>
        <strain evidence="6">CCUG 58938</strain>
    </source>
</reference>
<dbReference type="Gene3D" id="6.10.340.10">
    <property type="match status" value="1"/>
</dbReference>
<dbReference type="Proteomes" id="UP001597112">
    <property type="component" value="Unassembled WGS sequence"/>
</dbReference>
<protein>
    <submittedName>
        <fullName evidence="5">GAF domain-containing protein</fullName>
    </submittedName>
</protein>
<feature type="domain" description="HAMP" evidence="4">
    <location>
        <begin position="205"/>
        <end position="257"/>
    </location>
</feature>
<sequence>MKFTIRQQILSLIGVNSVLIILVLCISYYGIINLNRAQDNFSYKARQLNYLLVAQNMRDNIRGLIYRGFSVDRSNENEVKDVKQEFKTQINAFISNIEQLVKVNETDSLVRNIYARSKEYAVFSTGLFAKEMDGDAESFIMIADFQELYSGLVLPMNIVNENIQQSYAALEEEGNATAKESLSGISIISLLSIIGSIAISILISNRIARRINQARDTLSQVSIGKLPERNDNTGDDEVGEMLKSLNNYLDSVNKTVQFAMEVGKGNLNAEYKALSEYDQLGRSLLDMRDNLKRVAVEDEKRNWVLNGMAGYVDISRKESSNIESFAEHVLSYLVKYLHANQAFFYTIEEREDREENEVLVLKAAYAWDKKRFRENEIMKGDGLAGQAWLEGSMLYMKDLPSDYIKITSGLGAAIPRNLVILPLKSNDVIYGLIEIASFEYMEKHVLNFLEKIAENIASTLANVQTADRTRRLLYQSQEQAEMLHAQEEEMRQSMEEMQATQEEMIRKEREYTLQISKLREDLKSHTRALERKEEQTEELELKDMMEHALRKQGERSSTVYIDRSPLA</sequence>
<organism evidence="5 6">
    <name type="scientific">Ohtaekwangia kribbensis</name>
    <dbReference type="NCBI Taxonomy" id="688913"/>
    <lineage>
        <taxon>Bacteria</taxon>
        <taxon>Pseudomonadati</taxon>
        <taxon>Bacteroidota</taxon>
        <taxon>Cytophagia</taxon>
        <taxon>Cytophagales</taxon>
        <taxon>Fulvivirgaceae</taxon>
        <taxon>Ohtaekwangia</taxon>
    </lineage>
</organism>
<evidence type="ECO:0000313" key="6">
    <source>
        <dbReference type="Proteomes" id="UP001597112"/>
    </source>
</evidence>
<evidence type="ECO:0000256" key="3">
    <source>
        <dbReference type="SAM" id="Phobius"/>
    </source>
</evidence>
<dbReference type="Gene3D" id="3.30.450.40">
    <property type="match status" value="1"/>
</dbReference>
<dbReference type="RefSeq" id="WP_377580737.1">
    <property type="nucleotide sequence ID" value="NZ_JBHTKA010000007.1"/>
</dbReference>
<dbReference type="EMBL" id="JBHTKA010000007">
    <property type="protein sequence ID" value="MFD1001248.1"/>
    <property type="molecule type" value="Genomic_DNA"/>
</dbReference>
<gene>
    <name evidence="5" type="ORF">ACFQ21_18105</name>
</gene>
<dbReference type="InterPro" id="IPR029016">
    <property type="entry name" value="GAF-like_dom_sf"/>
</dbReference>
<feature type="coiled-coil region" evidence="1">
    <location>
        <begin position="480"/>
        <end position="542"/>
    </location>
</feature>
<dbReference type="SMART" id="SM00065">
    <property type="entry name" value="GAF"/>
    <property type="match status" value="1"/>
</dbReference>
<feature type="region of interest" description="Disordered" evidence="2">
    <location>
        <begin position="548"/>
        <end position="567"/>
    </location>
</feature>
<proteinExistence type="predicted"/>
<keyword evidence="3" id="KW-1133">Transmembrane helix</keyword>